<dbReference type="Pfam" id="PF00171">
    <property type="entry name" value="Aldedh"/>
    <property type="match status" value="1"/>
</dbReference>
<dbReference type="SUPFAM" id="SSF53720">
    <property type="entry name" value="ALDH-like"/>
    <property type="match status" value="1"/>
</dbReference>
<organism evidence="2 3">
    <name type="scientific">Panagrolaimus superbus</name>
    <dbReference type="NCBI Taxonomy" id="310955"/>
    <lineage>
        <taxon>Eukaryota</taxon>
        <taxon>Metazoa</taxon>
        <taxon>Ecdysozoa</taxon>
        <taxon>Nematoda</taxon>
        <taxon>Chromadorea</taxon>
        <taxon>Rhabditida</taxon>
        <taxon>Tylenchina</taxon>
        <taxon>Panagrolaimomorpha</taxon>
        <taxon>Panagrolaimoidea</taxon>
        <taxon>Panagrolaimidae</taxon>
        <taxon>Panagrolaimus</taxon>
    </lineage>
</organism>
<name>A0A914YIW4_9BILA</name>
<sequence>MTLGSGFEQSTQIAPLISARHQQRVQNYIDVGRQQGGRMLAGEGARPEQGYFVRPTVFADVAPDARIMREEIFGPVVVATPFDTEAQALQLANDTDFGLGASVWSQDLARVQRLTAGIKAGTVWVNTHNMLDPSMPFGGYKQSGLGREHGRAAVEAYLETKSVCMAYPAA</sequence>
<evidence type="ECO:0000313" key="2">
    <source>
        <dbReference type="Proteomes" id="UP000887577"/>
    </source>
</evidence>
<evidence type="ECO:0000259" key="1">
    <source>
        <dbReference type="Pfam" id="PF00171"/>
    </source>
</evidence>
<dbReference type="AlphaFoldDB" id="A0A914YIW4"/>
<dbReference type="Gene3D" id="3.40.605.10">
    <property type="entry name" value="Aldehyde Dehydrogenase, Chain A, domain 1"/>
    <property type="match status" value="1"/>
</dbReference>
<proteinExistence type="predicted"/>
<dbReference type="WBParaSite" id="PSU_v2.g20272.t1">
    <property type="protein sequence ID" value="PSU_v2.g20272.t1"/>
    <property type="gene ID" value="PSU_v2.g20272"/>
</dbReference>
<dbReference type="GO" id="GO:0016620">
    <property type="term" value="F:oxidoreductase activity, acting on the aldehyde or oxo group of donors, NAD or NADP as acceptor"/>
    <property type="evidence" value="ECO:0007669"/>
    <property type="project" value="InterPro"/>
</dbReference>
<accession>A0A914YIW4</accession>
<dbReference type="Gene3D" id="3.40.309.10">
    <property type="entry name" value="Aldehyde Dehydrogenase, Chain A, domain 2"/>
    <property type="match status" value="1"/>
</dbReference>
<keyword evidence="2" id="KW-1185">Reference proteome</keyword>
<dbReference type="InterPro" id="IPR016161">
    <property type="entry name" value="Ald_DH/histidinol_DH"/>
</dbReference>
<dbReference type="InterPro" id="IPR016163">
    <property type="entry name" value="Ald_DH_C"/>
</dbReference>
<dbReference type="InterPro" id="IPR015590">
    <property type="entry name" value="Aldehyde_DH_dom"/>
</dbReference>
<dbReference type="InterPro" id="IPR016162">
    <property type="entry name" value="Ald_DH_N"/>
</dbReference>
<feature type="domain" description="Aldehyde dehydrogenase" evidence="1">
    <location>
        <begin position="2"/>
        <end position="163"/>
    </location>
</feature>
<evidence type="ECO:0000313" key="3">
    <source>
        <dbReference type="WBParaSite" id="PSU_v2.g20272.t1"/>
    </source>
</evidence>
<reference evidence="3" key="1">
    <citation type="submission" date="2022-11" db="UniProtKB">
        <authorList>
            <consortium name="WormBaseParasite"/>
        </authorList>
    </citation>
    <scope>IDENTIFICATION</scope>
</reference>
<protein>
    <submittedName>
        <fullName evidence="3">Aldehyde dehydrogenase domain-containing protein</fullName>
    </submittedName>
</protein>
<dbReference type="PANTHER" id="PTHR11699">
    <property type="entry name" value="ALDEHYDE DEHYDROGENASE-RELATED"/>
    <property type="match status" value="1"/>
</dbReference>
<dbReference type="Proteomes" id="UP000887577">
    <property type="component" value="Unplaced"/>
</dbReference>